<protein>
    <recommendedName>
        <fullName evidence="4">NADH-ubiquinone oxidoreductase chain 6</fullName>
        <ecNumber evidence="3">7.1.1.2</ecNumber>
    </recommendedName>
    <alternativeName>
        <fullName evidence="14">NADH dehydrogenase subunit 6</fullName>
    </alternativeName>
</protein>
<keyword evidence="7 16" id="KW-0812">Transmembrane</keyword>
<evidence type="ECO:0000256" key="10">
    <source>
        <dbReference type="ARBA" id="ARBA00022989"/>
    </source>
</evidence>
<keyword evidence="12 17" id="KW-0496">Mitochondrion</keyword>
<keyword evidence="8" id="KW-1278">Translocase</keyword>
<accession>A0A1P8NM51</accession>
<evidence type="ECO:0000256" key="3">
    <source>
        <dbReference type="ARBA" id="ARBA00012944"/>
    </source>
</evidence>
<evidence type="ECO:0000256" key="16">
    <source>
        <dbReference type="SAM" id="Phobius"/>
    </source>
</evidence>
<organism evidence="17">
    <name type="scientific">Hypocassida subferruginea</name>
    <dbReference type="NCBI Taxonomy" id="1425620"/>
    <lineage>
        <taxon>Eukaryota</taxon>
        <taxon>Metazoa</taxon>
        <taxon>Ecdysozoa</taxon>
        <taxon>Arthropoda</taxon>
        <taxon>Hexapoda</taxon>
        <taxon>Insecta</taxon>
        <taxon>Pterygota</taxon>
        <taxon>Neoptera</taxon>
        <taxon>Endopterygota</taxon>
        <taxon>Coleoptera</taxon>
        <taxon>Polyphaga</taxon>
        <taxon>Cucujiformia</taxon>
        <taxon>Chrysomeloidea</taxon>
        <taxon>Chrysomelidae</taxon>
        <taxon>Cassidinae</taxon>
        <taxon>Hypocassida</taxon>
    </lineage>
</organism>
<feature type="transmembrane region" description="Helical" evidence="16">
    <location>
        <begin position="131"/>
        <end position="151"/>
    </location>
</feature>
<evidence type="ECO:0000256" key="1">
    <source>
        <dbReference type="ARBA" id="ARBA00004225"/>
    </source>
</evidence>
<keyword evidence="11" id="KW-0520">NAD</keyword>
<proteinExistence type="inferred from homology"/>
<gene>
    <name evidence="17" type="primary">nad6</name>
</gene>
<keyword evidence="9" id="KW-0249">Electron transport</keyword>
<evidence type="ECO:0000256" key="14">
    <source>
        <dbReference type="ARBA" id="ARBA00031019"/>
    </source>
</evidence>
<reference evidence="17" key="2">
    <citation type="submission" date="2016-10" db="EMBL/GenBank/DDBJ databases">
        <authorList>
            <person name="Gomez-Rodriguez C."/>
            <person name="Crampton-Platt A."/>
            <person name="Timmermans M.J.T.N."/>
            <person name="Baselga A."/>
            <person name="Vogler A.P."/>
        </authorList>
    </citation>
    <scope>NUCLEOTIDE SEQUENCE</scope>
</reference>
<sequence>MFLMTMSMIVSVSFMIMKHPVSMMILILTQTIMVCCLCGMMSNLWWFSYMLFMVMIGGLLVLFMYMTNVASNEKFKTKKMMIFLTPAIVMIMMIMNKETFLNHSQISNWTNIIELSTKTILMKYYNYPSNMILFLMMIFLLVTMIMTVKVTDLSKGALRQKQ</sequence>
<evidence type="ECO:0000256" key="11">
    <source>
        <dbReference type="ARBA" id="ARBA00023027"/>
    </source>
</evidence>
<reference evidence="17" key="1">
    <citation type="journal article" date="2015" name="Methods Ecol Evol">
        <title>Validating the power of mitochondrial metagenomics for community ecology and phylogenetics of complex assemblages.</title>
        <authorList>
            <person name="Gomez-Rodriguez C."/>
            <person name="Crampton-Platt A."/>
            <person name="Timmermans M.J.T.N."/>
            <person name="Baselga A."/>
            <person name="Vogler A.P."/>
        </authorList>
    </citation>
    <scope>NUCLEOTIDE SEQUENCE</scope>
</reference>
<dbReference type="AlphaFoldDB" id="A0A1P8NM51"/>
<feature type="transmembrane region" description="Helical" evidence="16">
    <location>
        <begin position="79"/>
        <end position="95"/>
    </location>
</feature>
<evidence type="ECO:0000313" key="17">
    <source>
        <dbReference type="EMBL" id="APX39241.1"/>
    </source>
</evidence>
<evidence type="ECO:0000256" key="2">
    <source>
        <dbReference type="ARBA" id="ARBA00005698"/>
    </source>
</evidence>
<evidence type="ECO:0000256" key="9">
    <source>
        <dbReference type="ARBA" id="ARBA00022982"/>
    </source>
</evidence>
<evidence type="ECO:0000256" key="7">
    <source>
        <dbReference type="ARBA" id="ARBA00022692"/>
    </source>
</evidence>
<name>A0A1P8NM51_9CUCU</name>
<evidence type="ECO:0000256" key="6">
    <source>
        <dbReference type="ARBA" id="ARBA00022660"/>
    </source>
</evidence>
<comment type="similarity">
    <text evidence="2">Belongs to the complex I subunit 6 family.</text>
</comment>
<dbReference type="GO" id="GO:0031966">
    <property type="term" value="C:mitochondrial membrane"/>
    <property type="evidence" value="ECO:0007669"/>
    <property type="project" value="UniProtKB-SubCell"/>
</dbReference>
<keyword evidence="10 16" id="KW-1133">Transmembrane helix</keyword>
<evidence type="ECO:0000256" key="12">
    <source>
        <dbReference type="ARBA" id="ARBA00023128"/>
    </source>
</evidence>
<evidence type="ECO:0000256" key="8">
    <source>
        <dbReference type="ARBA" id="ARBA00022967"/>
    </source>
</evidence>
<evidence type="ECO:0000256" key="15">
    <source>
        <dbReference type="ARBA" id="ARBA00049551"/>
    </source>
</evidence>
<geneLocation type="mitochondrion" evidence="17"/>
<dbReference type="PANTHER" id="PTHR11435:SF1">
    <property type="entry name" value="NADH-UBIQUINONE OXIDOREDUCTASE CHAIN 6"/>
    <property type="match status" value="1"/>
</dbReference>
<dbReference type="InterPro" id="IPR050269">
    <property type="entry name" value="ComplexI_Subunit6"/>
</dbReference>
<evidence type="ECO:0000256" key="5">
    <source>
        <dbReference type="ARBA" id="ARBA00022448"/>
    </source>
</evidence>
<keyword evidence="5" id="KW-0813">Transport</keyword>
<dbReference type="GO" id="GO:0008137">
    <property type="term" value="F:NADH dehydrogenase (ubiquinone) activity"/>
    <property type="evidence" value="ECO:0007669"/>
    <property type="project" value="UniProtKB-EC"/>
</dbReference>
<dbReference type="EMBL" id="KX943352">
    <property type="protein sequence ID" value="APX39241.1"/>
    <property type="molecule type" value="Genomic_DNA"/>
</dbReference>
<evidence type="ECO:0000256" key="13">
    <source>
        <dbReference type="ARBA" id="ARBA00023136"/>
    </source>
</evidence>
<dbReference type="EC" id="7.1.1.2" evidence="3"/>
<dbReference type="PANTHER" id="PTHR11435">
    <property type="entry name" value="NADH UBIQUINONE OXIDOREDUCTASE SUBUNIT ND6"/>
    <property type="match status" value="1"/>
</dbReference>
<keyword evidence="6" id="KW-0679">Respiratory chain</keyword>
<evidence type="ECO:0000256" key="4">
    <source>
        <dbReference type="ARBA" id="ARBA00021095"/>
    </source>
</evidence>
<comment type="subcellular location">
    <subcellularLocation>
        <location evidence="1">Mitochondrion membrane</location>
        <topology evidence="1">Multi-pass membrane protein</topology>
    </subcellularLocation>
</comment>
<comment type="catalytic activity">
    <reaction evidence="15">
        <text>a ubiquinone + NADH + 5 H(+)(in) = a ubiquinol + NAD(+) + 4 H(+)(out)</text>
        <dbReference type="Rhea" id="RHEA:29091"/>
        <dbReference type="Rhea" id="RHEA-COMP:9565"/>
        <dbReference type="Rhea" id="RHEA-COMP:9566"/>
        <dbReference type="ChEBI" id="CHEBI:15378"/>
        <dbReference type="ChEBI" id="CHEBI:16389"/>
        <dbReference type="ChEBI" id="CHEBI:17976"/>
        <dbReference type="ChEBI" id="CHEBI:57540"/>
        <dbReference type="ChEBI" id="CHEBI:57945"/>
        <dbReference type="EC" id="7.1.1.2"/>
    </reaction>
</comment>
<keyword evidence="13 16" id="KW-0472">Membrane</keyword>
<feature type="transmembrane region" description="Helical" evidence="16">
    <location>
        <begin position="46"/>
        <end position="67"/>
    </location>
</feature>